<dbReference type="VEuPathDB" id="AmoebaDB:FDP41_005747"/>
<evidence type="ECO:0000313" key="2">
    <source>
        <dbReference type="Proteomes" id="UP000444721"/>
    </source>
</evidence>
<name>A0A6A5BLQ7_NAEFO</name>
<keyword evidence="2" id="KW-1185">Reference proteome</keyword>
<dbReference type="EMBL" id="VFQX01000048">
    <property type="protein sequence ID" value="KAF0974994.1"/>
    <property type="molecule type" value="Genomic_DNA"/>
</dbReference>
<dbReference type="OMA" id="ANPHNHR"/>
<dbReference type="VEuPathDB" id="AmoebaDB:NF0101690"/>
<accession>A0A6A5BLQ7</accession>
<protein>
    <submittedName>
        <fullName evidence="1">Uncharacterized protein</fullName>
    </submittedName>
</protein>
<comment type="caution">
    <text evidence="1">The sequence shown here is derived from an EMBL/GenBank/DDBJ whole genome shotgun (WGS) entry which is preliminary data.</text>
</comment>
<dbReference type="RefSeq" id="XP_044559707.1">
    <property type="nucleotide sequence ID" value="XM_044709305.1"/>
</dbReference>
<dbReference type="GeneID" id="68112965"/>
<proteinExistence type="predicted"/>
<dbReference type="AlphaFoldDB" id="A0A6A5BLQ7"/>
<reference evidence="1 2" key="1">
    <citation type="journal article" date="2019" name="Sci. Rep.">
        <title>Nanopore sequencing improves the draft genome of the human pathogenic amoeba Naegleria fowleri.</title>
        <authorList>
            <person name="Liechti N."/>
            <person name="Schurch N."/>
            <person name="Bruggmann R."/>
            <person name="Wittwer M."/>
        </authorList>
    </citation>
    <scope>NUCLEOTIDE SEQUENCE [LARGE SCALE GENOMIC DNA]</scope>
    <source>
        <strain evidence="1 2">ATCC 30894</strain>
    </source>
</reference>
<gene>
    <name evidence="1" type="ORF">FDP41_005747</name>
</gene>
<evidence type="ECO:0000313" key="1">
    <source>
        <dbReference type="EMBL" id="KAF0974994.1"/>
    </source>
</evidence>
<organism evidence="1 2">
    <name type="scientific">Naegleria fowleri</name>
    <name type="common">Brain eating amoeba</name>
    <dbReference type="NCBI Taxonomy" id="5763"/>
    <lineage>
        <taxon>Eukaryota</taxon>
        <taxon>Discoba</taxon>
        <taxon>Heterolobosea</taxon>
        <taxon>Tetramitia</taxon>
        <taxon>Eutetramitia</taxon>
        <taxon>Vahlkampfiidae</taxon>
        <taxon>Naegleria</taxon>
    </lineage>
</organism>
<dbReference type="VEuPathDB" id="AmoebaDB:NfTy_045480"/>
<dbReference type="OrthoDB" id="10261418at2759"/>
<dbReference type="Proteomes" id="UP000444721">
    <property type="component" value="Unassembled WGS sequence"/>
</dbReference>
<sequence length="222" mass="26979">MERLYVKRMLENLSPKALREHSVKDYHVKGVHYLCLERSEAITTKVYVLNPQLLRMHGDHGFRMMNEKEQQRRHESMDRNLANPHNHRYHFKTTVLAGEMVNKVFQERDIPEKEEAFQLNYHQWHSSDALHQDLYLFWKFAYFYQTNEFERMHQVLLEPSQFEYLRNGESYELSPEKIHTIQVSDRECTILFLQQFPNVKGLYSRYSEKEANELRRKILELI</sequence>